<protein>
    <submittedName>
        <fullName evidence="3">Endosialidase-like protein</fullName>
    </submittedName>
</protein>
<comment type="caution">
    <text evidence="3">The sequence shown here is derived from an EMBL/GenBank/DDBJ whole genome shotgun (WGS) entry which is preliminary data.</text>
</comment>
<organism evidence="3 4">
    <name type="scientific">Marinomonas balearica</name>
    <dbReference type="NCBI Taxonomy" id="491947"/>
    <lineage>
        <taxon>Bacteria</taxon>
        <taxon>Pseudomonadati</taxon>
        <taxon>Pseudomonadota</taxon>
        <taxon>Gammaproteobacteria</taxon>
        <taxon>Oceanospirillales</taxon>
        <taxon>Oceanospirillaceae</taxon>
        <taxon>Marinomonas</taxon>
    </lineage>
</organism>
<dbReference type="OrthoDB" id="6892488at2"/>
<dbReference type="PROSITE" id="PS51688">
    <property type="entry name" value="ICA"/>
    <property type="match status" value="1"/>
</dbReference>
<evidence type="ECO:0000259" key="2">
    <source>
        <dbReference type="PROSITE" id="PS51688"/>
    </source>
</evidence>
<evidence type="ECO:0000313" key="4">
    <source>
        <dbReference type="Proteomes" id="UP000294656"/>
    </source>
</evidence>
<dbReference type="RefSeq" id="WP_133504193.1">
    <property type="nucleotide sequence ID" value="NZ_SNXC01000013.1"/>
</dbReference>
<dbReference type="Pfam" id="PF13884">
    <property type="entry name" value="Peptidase_S74"/>
    <property type="match status" value="1"/>
</dbReference>
<dbReference type="AlphaFoldDB" id="A0A4V3CG79"/>
<dbReference type="EMBL" id="SNXC01000013">
    <property type="protein sequence ID" value="TDO96682.1"/>
    <property type="molecule type" value="Genomic_DNA"/>
</dbReference>
<feature type="coiled-coil region" evidence="1">
    <location>
        <begin position="409"/>
        <end position="436"/>
    </location>
</feature>
<proteinExistence type="predicted"/>
<keyword evidence="1" id="KW-0175">Coiled coil</keyword>
<accession>A0A4V3CG79</accession>
<dbReference type="InterPro" id="IPR030392">
    <property type="entry name" value="S74_ICA"/>
</dbReference>
<evidence type="ECO:0000256" key="1">
    <source>
        <dbReference type="SAM" id="Coils"/>
    </source>
</evidence>
<reference evidence="3 4" key="1">
    <citation type="submission" date="2019-03" db="EMBL/GenBank/DDBJ databases">
        <title>Genomic Encyclopedia of Type Strains, Phase III (KMG-III): the genomes of soil and plant-associated and newly described type strains.</title>
        <authorList>
            <person name="Whitman W."/>
        </authorList>
    </citation>
    <scope>NUCLEOTIDE SEQUENCE [LARGE SCALE GENOMIC DNA]</scope>
    <source>
        <strain evidence="3 4">CECT 7378</strain>
    </source>
</reference>
<keyword evidence="4" id="KW-1185">Reference proteome</keyword>
<gene>
    <name evidence="3" type="ORF">DFP79_2444</name>
</gene>
<feature type="domain" description="Peptidase S74" evidence="2">
    <location>
        <begin position="341"/>
        <end position="430"/>
    </location>
</feature>
<dbReference type="Proteomes" id="UP000294656">
    <property type="component" value="Unassembled WGS sequence"/>
</dbReference>
<evidence type="ECO:0000313" key="3">
    <source>
        <dbReference type="EMBL" id="TDO96682.1"/>
    </source>
</evidence>
<sequence>MSSDNSIRDILYNKFKLGMTPTANDFEELIDAATNASTLVTGILDNNLLADTVEANQFSGEFIGEGAQLNKLNADNISDGTLDNARLPKLIDLDAILDEDQEVPTQSSFKVTQATLVTLDAETLNATADVNASRFIGQSSTLTGHLKAATLEGDGESIHNLDPKAFKEGKISVNNLPDGTVNARGILRLATTQDVVDARDDRAVTAELLKQSETNIDQAIAEQKDRIDAILDSSSADKDSFAEIVTLINEVDTESDQVFGSYVISNNDRSTQIESDLATEIASRISGDDARFSKVESDARYLQSSGGSIGGALTVDGATLLQSGLQVTGAITASDDITAFSDERLKENIQPIDQALERTLQLEGVTFTRKDLNTEQRFAGVIAQQVQQAFPEVVYQNDDYLSVAYGNMVALLIESIKALNNKVEHLQDQLAELTTSTEK</sequence>
<name>A0A4V3CG79_9GAMM</name>